<organism evidence="3 4">
    <name type="scientific">Chrysodeixis includens</name>
    <name type="common">Soybean looper</name>
    <name type="synonym">Pseudoplusia includens</name>
    <dbReference type="NCBI Taxonomy" id="689277"/>
    <lineage>
        <taxon>Eukaryota</taxon>
        <taxon>Metazoa</taxon>
        <taxon>Ecdysozoa</taxon>
        <taxon>Arthropoda</taxon>
        <taxon>Hexapoda</taxon>
        <taxon>Insecta</taxon>
        <taxon>Pterygota</taxon>
        <taxon>Neoptera</taxon>
        <taxon>Endopterygota</taxon>
        <taxon>Lepidoptera</taxon>
        <taxon>Glossata</taxon>
        <taxon>Ditrysia</taxon>
        <taxon>Noctuoidea</taxon>
        <taxon>Noctuidae</taxon>
        <taxon>Plusiinae</taxon>
        <taxon>Chrysodeixis</taxon>
    </lineage>
</organism>
<feature type="signal peptide" evidence="2">
    <location>
        <begin position="1"/>
        <end position="18"/>
    </location>
</feature>
<keyword evidence="2" id="KW-0732">Signal</keyword>
<evidence type="ECO:0000313" key="4">
    <source>
        <dbReference type="Proteomes" id="UP001154114"/>
    </source>
</evidence>
<dbReference type="Proteomes" id="UP001154114">
    <property type="component" value="Chromosome 18"/>
</dbReference>
<evidence type="ECO:0000256" key="1">
    <source>
        <dbReference type="SAM" id="MobiDB-lite"/>
    </source>
</evidence>
<accession>A0A9N8L5Y0</accession>
<evidence type="ECO:0008006" key="5">
    <source>
        <dbReference type="Google" id="ProtNLM"/>
    </source>
</evidence>
<dbReference type="AlphaFoldDB" id="A0A9N8L5Y0"/>
<reference evidence="3" key="1">
    <citation type="submission" date="2021-12" db="EMBL/GenBank/DDBJ databases">
        <authorList>
            <person name="King R."/>
        </authorList>
    </citation>
    <scope>NUCLEOTIDE SEQUENCE</scope>
</reference>
<feature type="compositionally biased region" description="Basic residues" evidence="1">
    <location>
        <begin position="55"/>
        <end position="65"/>
    </location>
</feature>
<keyword evidence="4" id="KW-1185">Reference proteome</keyword>
<sequence length="76" mass="8588">MLVLRCVLLAALVAAAAAAWQENVRPKVFAQLGESTDNRHRNMSVLVNSYNNRLNSRRSRSRQGPHKLQYRDAPTV</sequence>
<protein>
    <recommendedName>
        <fullName evidence="5">Secreted protein</fullName>
    </recommendedName>
</protein>
<feature type="chain" id="PRO_5040304283" description="Secreted protein" evidence="2">
    <location>
        <begin position="19"/>
        <end position="76"/>
    </location>
</feature>
<dbReference type="EMBL" id="LR824021">
    <property type="protein sequence ID" value="CAD0203098.1"/>
    <property type="molecule type" value="Genomic_DNA"/>
</dbReference>
<name>A0A9N8L5Y0_CHRIL</name>
<proteinExistence type="predicted"/>
<evidence type="ECO:0000256" key="2">
    <source>
        <dbReference type="SAM" id="SignalP"/>
    </source>
</evidence>
<feature type="region of interest" description="Disordered" evidence="1">
    <location>
        <begin position="51"/>
        <end position="76"/>
    </location>
</feature>
<evidence type="ECO:0000313" key="3">
    <source>
        <dbReference type="EMBL" id="CAD0203098.1"/>
    </source>
</evidence>
<gene>
    <name evidence="3" type="ORF">CINC_LOCUS4753</name>
</gene>